<organism evidence="3 4">
    <name type="scientific">Candidatus Taylorbacteria bacterium RIFOXYD2_FULL_36_9</name>
    <dbReference type="NCBI Taxonomy" id="1802338"/>
    <lineage>
        <taxon>Bacteria</taxon>
        <taxon>Candidatus Tayloriibacteriota</taxon>
    </lineage>
</organism>
<protein>
    <recommendedName>
        <fullName evidence="2">EamA domain-containing protein</fullName>
    </recommendedName>
</protein>
<evidence type="ECO:0000313" key="3">
    <source>
        <dbReference type="EMBL" id="OHA46182.1"/>
    </source>
</evidence>
<accession>A0A1G2PF18</accession>
<gene>
    <name evidence="3" type="ORF">A2541_00665</name>
</gene>
<feature type="transmembrane region" description="Helical" evidence="1">
    <location>
        <begin position="87"/>
        <end position="103"/>
    </location>
</feature>
<evidence type="ECO:0000259" key="2">
    <source>
        <dbReference type="Pfam" id="PF00892"/>
    </source>
</evidence>
<dbReference type="InterPro" id="IPR000620">
    <property type="entry name" value="EamA_dom"/>
</dbReference>
<comment type="caution">
    <text evidence="3">The sequence shown here is derived from an EMBL/GenBank/DDBJ whole genome shotgun (WGS) entry which is preliminary data.</text>
</comment>
<evidence type="ECO:0000256" key="1">
    <source>
        <dbReference type="SAM" id="Phobius"/>
    </source>
</evidence>
<dbReference type="STRING" id="1802338.A2541_00665"/>
<feature type="transmembrane region" description="Helical" evidence="1">
    <location>
        <begin position="35"/>
        <end position="55"/>
    </location>
</feature>
<feature type="domain" description="EamA" evidence="2">
    <location>
        <begin position="5"/>
        <end position="103"/>
    </location>
</feature>
<dbReference type="SUPFAM" id="SSF103481">
    <property type="entry name" value="Multidrug resistance efflux transporter EmrE"/>
    <property type="match status" value="1"/>
</dbReference>
<dbReference type="GO" id="GO:0016020">
    <property type="term" value="C:membrane"/>
    <property type="evidence" value="ECO:0007669"/>
    <property type="project" value="InterPro"/>
</dbReference>
<keyword evidence="1" id="KW-0812">Transmembrane</keyword>
<evidence type="ECO:0000313" key="4">
    <source>
        <dbReference type="Proteomes" id="UP000176965"/>
    </source>
</evidence>
<name>A0A1G2PF18_9BACT</name>
<sequence>MKLFFIFLVIVVTILEILGDILFKEWTIHNKKLLLITGVISYMIATIFWAFSIKYQNLSKAVVIFAVLTLIIGVLIGVFIYKEELTSLNIIGIILGLASIILLEI</sequence>
<keyword evidence="1" id="KW-0472">Membrane</keyword>
<dbReference type="Pfam" id="PF00892">
    <property type="entry name" value="EamA"/>
    <property type="match status" value="1"/>
</dbReference>
<feature type="transmembrane region" description="Helical" evidence="1">
    <location>
        <begin position="62"/>
        <end position="81"/>
    </location>
</feature>
<dbReference type="AlphaFoldDB" id="A0A1G2PF18"/>
<reference evidence="3 4" key="1">
    <citation type="journal article" date="2016" name="Nat. Commun.">
        <title>Thousands of microbial genomes shed light on interconnected biogeochemical processes in an aquifer system.</title>
        <authorList>
            <person name="Anantharaman K."/>
            <person name="Brown C.T."/>
            <person name="Hug L.A."/>
            <person name="Sharon I."/>
            <person name="Castelle C.J."/>
            <person name="Probst A.J."/>
            <person name="Thomas B.C."/>
            <person name="Singh A."/>
            <person name="Wilkins M.J."/>
            <person name="Karaoz U."/>
            <person name="Brodie E.L."/>
            <person name="Williams K.H."/>
            <person name="Hubbard S.S."/>
            <person name="Banfield J.F."/>
        </authorList>
    </citation>
    <scope>NUCLEOTIDE SEQUENCE [LARGE SCALE GENOMIC DNA]</scope>
</reference>
<dbReference type="Gene3D" id="1.10.3730.20">
    <property type="match status" value="1"/>
</dbReference>
<proteinExistence type="predicted"/>
<dbReference type="EMBL" id="MHSQ01000034">
    <property type="protein sequence ID" value="OHA46182.1"/>
    <property type="molecule type" value="Genomic_DNA"/>
</dbReference>
<keyword evidence="1" id="KW-1133">Transmembrane helix</keyword>
<dbReference type="InterPro" id="IPR037185">
    <property type="entry name" value="EmrE-like"/>
</dbReference>
<dbReference type="Proteomes" id="UP000176965">
    <property type="component" value="Unassembled WGS sequence"/>
</dbReference>